<dbReference type="Pfam" id="PF15698">
    <property type="entry name" value="Phosphatase"/>
    <property type="match status" value="1"/>
</dbReference>
<evidence type="ECO:0000313" key="2">
    <source>
        <dbReference type="Proteomes" id="UP000265768"/>
    </source>
</evidence>
<dbReference type="AlphaFoldDB" id="A0A3A4A996"/>
<dbReference type="OrthoDB" id="3511799at2"/>
<evidence type="ECO:0000313" key="1">
    <source>
        <dbReference type="EMBL" id="RJL22535.1"/>
    </source>
</evidence>
<accession>A0A3A4A996</accession>
<dbReference type="RefSeq" id="WP_119930991.1">
    <property type="nucleotide sequence ID" value="NZ_QZEY01000022.1"/>
</dbReference>
<name>A0A3A4A996_9ACTN</name>
<comment type="caution">
    <text evidence="1">The sequence shown here is derived from an EMBL/GenBank/DDBJ whole genome shotgun (WGS) entry which is preliminary data.</text>
</comment>
<proteinExistence type="predicted"/>
<sequence>MEGSRVPSRDELREHLVRTRVAGDIATTRENNLDNFRSLANRDPRYTFGLTFSGEWTYPQILDLMAKRCGVIADPAHREGADTIDPDLTIDALDAMADRLGDAVRRGARIVVATGHPTGLLTIHLAIARAAVRHGARLLTPAEGSRYRMALGRVLHLRYLGGVGMVSDGAGFLHTHEPGPMRGLLESLDELPDLVLADHGWAGAAGEAGVETVVGFADCNDPALFVGEAEGKVTVTVPLDDNVYPVHYAPLTAYLLGRMGLPVE</sequence>
<reference evidence="1 2" key="1">
    <citation type="submission" date="2018-09" db="EMBL/GenBank/DDBJ databases">
        <title>YIM 75507 draft genome.</title>
        <authorList>
            <person name="Tang S."/>
            <person name="Feng Y."/>
        </authorList>
    </citation>
    <scope>NUCLEOTIDE SEQUENCE [LARGE SCALE GENOMIC DNA]</scope>
    <source>
        <strain evidence="1 2">YIM 75507</strain>
    </source>
</reference>
<dbReference type="EMBL" id="QZEY01000022">
    <property type="protein sequence ID" value="RJL22535.1"/>
    <property type="molecule type" value="Genomic_DNA"/>
</dbReference>
<gene>
    <name evidence="1" type="ORF">D5H75_35555</name>
</gene>
<organism evidence="1 2">
    <name type="scientific">Bailinhaonella thermotolerans</name>
    <dbReference type="NCBI Taxonomy" id="1070861"/>
    <lineage>
        <taxon>Bacteria</taxon>
        <taxon>Bacillati</taxon>
        <taxon>Actinomycetota</taxon>
        <taxon>Actinomycetes</taxon>
        <taxon>Streptosporangiales</taxon>
        <taxon>Streptosporangiaceae</taxon>
        <taxon>Bailinhaonella</taxon>
    </lineage>
</organism>
<keyword evidence="2" id="KW-1185">Reference proteome</keyword>
<protein>
    <submittedName>
        <fullName evidence="1">Phosphatase</fullName>
    </submittedName>
</protein>
<dbReference type="Proteomes" id="UP000265768">
    <property type="component" value="Unassembled WGS sequence"/>
</dbReference>
<dbReference type="InterPro" id="IPR031423">
    <property type="entry name" value="Phosphatase_SCO2771"/>
</dbReference>